<comment type="similarity">
    <text evidence="1">Belongs to the GSP E family.</text>
</comment>
<gene>
    <name evidence="4" type="ORF">UV42_C0007G0019</name>
</gene>
<dbReference type="PROSITE" id="PS00662">
    <property type="entry name" value="T2SP_E"/>
    <property type="match status" value="1"/>
</dbReference>
<dbReference type="EMBL" id="LCEK01000007">
    <property type="protein sequence ID" value="KKS72567.1"/>
    <property type="molecule type" value="Genomic_DNA"/>
</dbReference>
<reference evidence="4 5" key="1">
    <citation type="journal article" date="2015" name="Nature">
        <title>rRNA introns, odd ribosomes, and small enigmatic genomes across a large radiation of phyla.</title>
        <authorList>
            <person name="Brown C.T."/>
            <person name="Hug L.A."/>
            <person name="Thomas B.C."/>
            <person name="Sharon I."/>
            <person name="Castelle C.J."/>
            <person name="Singh A."/>
            <person name="Wilkins M.J."/>
            <person name="Williams K.H."/>
            <person name="Banfield J.F."/>
        </authorList>
    </citation>
    <scope>NUCLEOTIDE SEQUENCE [LARGE SCALE GENOMIC DNA]</scope>
</reference>
<feature type="domain" description="Bacterial type II secretion system protein E" evidence="3">
    <location>
        <begin position="193"/>
        <end position="207"/>
    </location>
</feature>
<dbReference type="InterPro" id="IPR001482">
    <property type="entry name" value="T2SS/T4SS_dom"/>
</dbReference>
<protein>
    <submittedName>
        <fullName evidence="4">Pilus retraction protein PilT</fullName>
    </submittedName>
</protein>
<dbReference type="SUPFAM" id="SSF52540">
    <property type="entry name" value="P-loop containing nucleoside triphosphate hydrolases"/>
    <property type="match status" value="1"/>
</dbReference>
<evidence type="ECO:0000313" key="4">
    <source>
        <dbReference type="EMBL" id="KKS72567.1"/>
    </source>
</evidence>
<dbReference type="PANTHER" id="PTHR30486:SF6">
    <property type="entry name" value="TYPE IV PILUS RETRACTATION ATPASE PILT"/>
    <property type="match status" value="1"/>
</dbReference>
<dbReference type="NCBIfam" id="TIGR01420">
    <property type="entry name" value="pilT_fam"/>
    <property type="match status" value="1"/>
</dbReference>
<dbReference type="Proteomes" id="UP000033867">
    <property type="component" value="Unassembled WGS sequence"/>
</dbReference>
<evidence type="ECO:0000313" key="5">
    <source>
        <dbReference type="Proteomes" id="UP000033867"/>
    </source>
</evidence>
<feature type="region of interest" description="Disordered" evidence="2">
    <location>
        <begin position="477"/>
        <end position="501"/>
    </location>
</feature>
<dbReference type="InterPro" id="IPR006321">
    <property type="entry name" value="PilT/PilU"/>
</dbReference>
<dbReference type="Gene3D" id="3.40.50.300">
    <property type="entry name" value="P-loop containing nucleotide triphosphate hydrolases"/>
    <property type="match status" value="1"/>
</dbReference>
<dbReference type="PANTHER" id="PTHR30486">
    <property type="entry name" value="TWITCHING MOTILITY PROTEIN PILT"/>
    <property type="match status" value="1"/>
</dbReference>
<dbReference type="AlphaFoldDB" id="A0A0G1BGW2"/>
<comment type="caution">
    <text evidence="4">The sequence shown here is derived from an EMBL/GenBank/DDBJ whole genome shotgun (WGS) entry which is preliminary data.</text>
</comment>
<dbReference type="CDD" id="cd01131">
    <property type="entry name" value="PilT"/>
    <property type="match status" value="1"/>
</dbReference>
<accession>A0A0G1BGW2</accession>
<sequence>MASLGTYFDKAVEAGASDIHLVAGELPMIRVEGILTELADKPLTEATLTSLVNEILSASQKKDFEEKKDVDVSYTHGDVRFRVNIHRQDGKEGIAARLIPKDIPTPETLRFEPVLNNVSGFLDGLVLVVGPTGHGKSTTIAAMIEEINTHRKAHIMTIEDPIEFVFDDKESLIEQREIGIDTPSFASALKHVLRQDPDVVVVGEMRDPETIATVLTAAETGHLVFSTLHTSSAAEAIERIVDVFDGPKQKQVLIQLAAVLRVVISQQLIPTVDGKRVAAREILINTPAVANLIRENNIAQIPSVLQTNAKEGMISMQRSIEALEKEELIDKETAKKRMEKISLETQLLKQSGIRNAMEYELDVPRNFHRWLLVKEMSPELYQRMQMISYLKNKLELAGIEVKKLLSTREDYRFKLNKIIKHIKNIPSYENDNAIIAYRSKLEKSDIELIDIENSVIFTKKESEKYIEQIKDLRKKLNRSKTSSTSIKQHVAEAKRPDIPPI</sequence>
<proteinExistence type="inferred from homology"/>
<feature type="non-terminal residue" evidence="4">
    <location>
        <position position="501"/>
    </location>
</feature>
<organism evidence="4 5">
    <name type="scientific">Candidatus Magasanikbacteria bacterium GW2011_GWE2_42_7</name>
    <dbReference type="NCBI Taxonomy" id="1619052"/>
    <lineage>
        <taxon>Bacteria</taxon>
        <taxon>Candidatus Magasanikiibacteriota</taxon>
    </lineage>
</organism>
<name>A0A0G1BGW2_9BACT</name>
<dbReference type="GO" id="GO:0016887">
    <property type="term" value="F:ATP hydrolysis activity"/>
    <property type="evidence" value="ECO:0007669"/>
    <property type="project" value="InterPro"/>
</dbReference>
<dbReference type="Pfam" id="PF00437">
    <property type="entry name" value="T2SSE"/>
    <property type="match status" value="1"/>
</dbReference>
<evidence type="ECO:0000259" key="3">
    <source>
        <dbReference type="PROSITE" id="PS00662"/>
    </source>
</evidence>
<evidence type="ECO:0000256" key="1">
    <source>
        <dbReference type="ARBA" id="ARBA00006611"/>
    </source>
</evidence>
<dbReference type="PATRIC" id="fig|1619052.3.peg.210"/>
<feature type="compositionally biased region" description="Basic and acidic residues" evidence="2">
    <location>
        <begin position="489"/>
        <end position="501"/>
    </location>
</feature>
<dbReference type="GO" id="GO:0005524">
    <property type="term" value="F:ATP binding"/>
    <property type="evidence" value="ECO:0007669"/>
    <property type="project" value="InterPro"/>
</dbReference>
<dbReference type="InterPro" id="IPR027417">
    <property type="entry name" value="P-loop_NTPase"/>
</dbReference>
<dbReference type="Gene3D" id="3.30.450.90">
    <property type="match status" value="1"/>
</dbReference>
<dbReference type="InterPro" id="IPR050921">
    <property type="entry name" value="T4SS_GSP_E_ATPase"/>
</dbReference>
<evidence type="ECO:0000256" key="2">
    <source>
        <dbReference type="SAM" id="MobiDB-lite"/>
    </source>
</evidence>